<protein>
    <submittedName>
        <fullName evidence="6">Hemolysin III</fullName>
    </submittedName>
</protein>
<name>A0ABX9QCP3_9BACT</name>
<dbReference type="Pfam" id="PF03006">
    <property type="entry name" value="HlyIII"/>
    <property type="match status" value="1"/>
</dbReference>
<proteinExistence type="predicted"/>
<evidence type="ECO:0000256" key="2">
    <source>
        <dbReference type="ARBA" id="ARBA00022692"/>
    </source>
</evidence>
<keyword evidence="2 5" id="KW-0812">Transmembrane</keyword>
<dbReference type="PROSITE" id="PS51257">
    <property type="entry name" value="PROKAR_LIPOPROTEIN"/>
    <property type="match status" value="1"/>
</dbReference>
<comment type="subcellular location">
    <subcellularLocation>
        <location evidence="1">Membrane</location>
        <topology evidence="1">Multi-pass membrane protein</topology>
    </subcellularLocation>
</comment>
<feature type="transmembrane region" description="Helical" evidence="5">
    <location>
        <begin position="104"/>
        <end position="123"/>
    </location>
</feature>
<dbReference type="InterPro" id="IPR004254">
    <property type="entry name" value="AdipoR/HlyIII-related"/>
</dbReference>
<accession>A0ABX9QCP3</accession>
<feature type="transmembrane region" description="Helical" evidence="5">
    <location>
        <begin position="77"/>
        <end position="98"/>
    </location>
</feature>
<organism evidence="6 7">
    <name type="scientific">Corallococcus praedator</name>
    <dbReference type="NCBI Taxonomy" id="2316724"/>
    <lineage>
        <taxon>Bacteria</taxon>
        <taxon>Pseudomonadati</taxon>
        <taxon>Myxococcota</taxon>
        <taxon>Myxococcia</taxon>
        <taxon>Myxococcales</taxon>
        <taxon>Cystobacterineae</taxon>
        <taxon>Myxococcaceae</taxon>
        <taxon>Corallococcus</taxon>
    </lineage>
</organism>
<evidence type="ECO:0000313" key="6">
    <source>
        <dbReference type="EMBL" id="RKH98340.1"/>
    </source>
</evidence>
<sequence>MDELKPRLRGVSHMLAFIAALVACLQMARTPVQGVQYAANLTFGFSMVLMFGVSGTYHWPTWTPATYQRLGKLDHAAIYILIAGSFTPLATLDLAGGWSRQSLWVMWAAALTGATLTLLGISASRGLRSALYVALGLVSTPVMLRLSGVIGPTRVGWLVFEGVLYAVGAVVYARRWPDPKPEVFGYHELFHAMVIAAAAVHYVILLDVLSPWT</sequence>
<dbReference type="Proteomes" id="UP000278907">
    <property type="component" value="Unassembled WGS sequence"/>
</dbReference>
<evidence type="ECO:0000256" key="1">
    <source>
        <dbReference type="ARBA" id="ARBA00004141"/>
    </source>
</evidence>
<feature type="transmembrane region" description="Helical" evidence="5">
    <location>
        <begin position="130"/>
        <end position="149"/>
    </location>
</feature>
<feature type="transmembrane region" description="Helical" evidence="5">
    <location>
        <begin position="155"/>
        <end position="173"/>
    </location>
</feature>
<keyword evidence="4 5" id="KW-0472">Membrane</keyword>
<dbReference type="PANTHER" id="PTHR20855:SF3">
    <property type="entry name" value="LD03007P"/>
    <property type="match status" value="1"/>
</dbReference>
<keyword evidence="3 5" id="KW-1133">Transmembrane helix</keyword>
<reference evidence="6 7" key="1">
    <citation type="submission" date="2018-09" db="EMBL/GenBank/DDBJ databases">
        <authorList>
            <person name="Livingstone P.G."/>
            <person name="Whitworth D.E."/>
        </authorList>
    </citation>
    <scope>NUCLEOTIDE SEQUENCE [LARGE SCALE GENOMIC DNA]</scope>
    <source>
        <strain evidence="6 7">CA031B</strain>
    </source>
</reference>
<feature type="transmembrane region" description="Helical" evidence="5">
    <location>
        <begin position="44"/>
        <end position="65"/>
    </location>
</feature>
<feature type="transmembrane region" description="Helical" evidence="5">
    <location>
        <begin position="185"/>
        <end position="204"/>
    </location>
</feature>
<dbReference type="PANTHER" id="PTHR20855">
    <property type="entry name" value="ADIPOR/PROGESTIN RECEPTOR-RELATED"/>
    <property type="match status" value="1"/>
</dbReference>
<dbReference type="RefSeq" id="WP_120585488.1">
    <property type="nucleotide sequence ID" value="NZ_RAWI01000283.1"/>
</dbReference>
<keyword evidence="7" id="KW-1185">Reference proteome</keyword>
<evidence type="ECO:0000256" key="4">
    <source>
        <dbReference type="ARBA" id="ARBA00023136"/>
    </source>
</evidence>
<gene>
    <name evidence="6" type="ORF">D7Y13_28935</name>
</gene>
<comment type="caution">
    <text evidence="6">The sequence shown here is derived from an EMBL/GenBank/DDBJ whole genome shotgun (WGS) entry which is preliminary data.</text>
</comment>
<evidence type="ECO:0000256" key="5">
    <source>
        <dbReference type="SAM" id="Phobius"/>
    </source>
</evidence>
<dbReference type="EMBL" id="RAWI01000283">
    <property type="protein sequence ID" value="RKH98340.1"/>
    <property type="molecule type" value="Genomic_DNA"/>
</dbReference>
<evidence type="ECO:0000313" key="7">
    <source>
        <dbReference type="Proteomes" id="UP000278907"/>
    </source>
</evidence>
<evidence type="ECO:0000256" key="3">
    <source>
        <dbReference type="ARBA" id="ARBA00022989"/>
    </source>
</evidence>